<reference evidence="2" key="1">
    <citation type="submission" date="2022-11" db="EMBL/GenBank/DDBJ databases">
        <title>Minimal conservation of predation-associated metabolite biosynthetic gene clusters underscores biosynthetic potential of Myxococcota including descriptions for ten novel species: Archangium lansinium sp. nov., Myxococcus landrumus sp. nov., Nannocystis bai.</title>
        <authorList>
            <person name="Ahearne A."/>
            <person name="Stevens C."/>
            <person name="Dowd S."/>
        </authorList>
    </citation>
    <scope>NUCLEOTIDE SEQUENCE</scope>
    <source>
        <strain evidence="2">Fl3</strain>
    </source>
</reference>
<sequence length="340" mass="36241">MSRGHASRVMGVVSAGWLLGACGGDKSTSSGSGASEGTSTSASEATESASSGAGPTTGEAQWRRICDGSQELRLAARRLTGRFELITSIGVELGASYLYVRGDCRYWVASESRPELPGMFDRVNWQVTRTGVLTPELEQELSQSLLFDRWSERAGDYGDNDEGAANYFYSDGEASVRCGHDCSGGQDPPPELAGLNDVAAAWFESLWDAGEPMAPADPVTVDLIAPEVEGDLPVTETWTCAVPWPFDLDPASISHDGKTVIEPVATRPIHDPELAAELRALRDALFVAPVLEACDPLAGGGPLAYYLPSAPTLPLLLWIRDRVPLEAELGGITLPWPPKP</sequence>
<feature type="region of interest" description="Disordered" evidence="1">
    <location>
        <begin position="26"/>
        <end position="62"/>
    </location>
</feature>
<organism evidence="2 3">
    <name type="scientific">Nannocystis punicea</name>
    <dbReference type="NCBI Taxonomy" id="2995304"/>
    <lineage>
        <taxon>Bacteria</taxon>
        <taxon>Pseudomonadati</taxon>
        <taxon>Myxococcota</taxon>
        <taxon>Polyangia</taxon>
        <taxon>Nannocystales</taxon>
        <taxon>Nannocystaceae</taxon>
        <taxon>Nannocystis</taxon>
    </lineage>
</organism>
<evidence type="ECO:0000313" key="2">
    <source>
        <dbReference type="EMBL" id="WAS95628.1"/>
    </source>
</evidence>
<dbReference type="EMBL" id="CP114040">
    <property type="protein sequence ID" value="WAS95628.1"/>
    <property type="molecule type" value="Genomic_DNA"/>
</dbReference>
<protein>
    <recommendedName>
        <fullName evidence="4">Lipoprotein</fullName>
    </recommendedName>
</protein>
<evidence type="ECO:0000256" key="1">
    <source>
        <dbReference type="SAM" id="MobiDB-lite"/>
    </source>
</evidence>
<evidence type="ECO:0000313" key="3">
    <source>
        <dbReference type="Proteomes" id="UP001164459"/>
    </source>
</evidence>
<name>A0ABY7H907_9BACT</name>
<evidence type="ECO:0008006" key="4">
    <source>
        <dbReference type="Google" id="ProtNLM"/>
    </source>
</evidence>
<gene>
    <name evidence="2" type="ORF">O0S08_05650</name>
</gene>
<proteinExistence type="predicted"/>
<dbReference type="PROSITE" id="PS51257">
    <property type="entry name" value="PROKAR_LIPOPROTEIN"/>
    <property type="match status" value="1"/>
</dbReference>
<feature type="compositionally biased region" description="Low complexity" evidence="1">
    <location>
        <begin position="27"/>
        <end position="60"/>
    </location>
</feature>
<accession>A0ABY7H907</accession>
<keyword evidence="3" id="KW-1185">Reference proteome</keyword>
<dbReference type="Proteomes" id="UP001164459">
    <property type="component" value="Chromosome"/>
</dbReference>
<dbReference type="RefSeq" id="WP_269037974.1">
    <property type="nucleotide sequence ID" value="NZ_CP114040.1"/>
</dbReference>